<gene>
    <name evidence="1" type="ordered locus">Os08g0136366</name>
    <name evidence="1" type="ORF">OSNPB_080136366</name>
</gene>
<evidence type="ECO:0000313" key="1">
    <source>
        <dbReference type="EMBL" id="BAT03742.1"/>
    </source>
</evidence>
<accession>A0A0P0XBQ8</accession>
<evidence type="ECO:0000313" key="2">
    <source>
        <dbReference type="Proteomes" id="UP000059680"/>
    </source>
</evidence>
<protein>
    <submittedName>
        <fullName evidence="1">Os08g0136366 protein</fullName>
    </submittedName>
</protein>
<dbReference type="AlphaFoldDB" id="A0A0P0XBQ8"/>
<dbReference type="InParanoid" id="A0A0P0XBQ8"/>
<dbReference type="EMBL" id="AP014964">
    <property type="protein sequence ID" value="BAT03742.1"/>
    <property type="molecule type" value="Genomic_DNA"/>
</dbReference>
<dbReference type="Gramene" id="Os08t0136366-00">
    <property type="protein sequence ID" value="Os08t0136366-00"/>
    <property type="gene ID" value="Os08g0136366"/>
</dbReference>
<dbReference type="Proteomes" id="UP000059680">
    <property type="component" value="Chromosome 8"/>
</dbReference>
<keyword evidence="2" id="KW-1185">Reference proteome</keyword>
<reference evidence="1 2" key="2">
    <citation type="journal article" date="2013" name="Plant Cell Physiol.">
        <title>Rice Annotation Project Database (RAP-DB): an integrative and interactive database for rice genomics.</title>
        <authorList>
            <person name="Sakai H."/>
            <person name="Lee S.S."/>
            <person name="Tanaka T."/>
            <person name="Numa H."/>
            <person name="Kim J."/>
            <person name="Kawahara Y."/>
            <person name="Wakimoto H."/>
            <person name="Yang C.C."/>
            <person name="Iwamoto M."/>
            <person name="Abe T."/>
            <person name="Yamada Y."/>
            <person name="Muto A."/>
            <person name="Inokuchi H."/>
            <person name="Ikemura T."/>
            <person name="Matsumoto T."/>
            <person name="Sasaki T."/>
            <person name="Itoh T."/>
        </authorList>
    </citation>
    <scope>NUCLEOTIDE SEQUENCE [LARGE SCALE GENOMIC DNA]</scope>
    <source>
        <strain evidence="2">cv. Nipponbare</strain>
    </source>
</reference>
<reference evidence="2" key="1">
    <citation type="journal article" date="2005" name="Nature">
        <title>The map-based sequence of the rice genome.</title>
        <authorList>
            <consortium name="International rice genome sequencing project (IRGSP)"/>
            <person name="Matsumoto T."/>
            <person name="Wu J."/>
            <person name="Kanamori H."/>
            <person name="Katayose Y."/>
            <person name="Fujisawa M."/>
            <person name="Namiki N."/>
            <person name="Mizuno H."/>
            <person name="Yamamoto K."/>
            <person name="Antonio B.A."/>
            <person name="Baba T."/>
            <person name="Sakata K."/>
            <person name="Nagamura Y."/>
            <person name="Aoki H."/>
            <person name="Arikawa K."/>
            <person name="Arita K."/>
            <person name="Bito T."/>
            <person name="Chiden Y."/>
            <person name="Fujitsuka N."/>
            <person name="Fukunaka R."/>
            <person name="Hamada M."/>
            <person name="Harada C."/>
            <person name="Hayashi A."/>
            <person name="Hijishita S."/>
            <person name="Honda M."/>
            <person name="Hosokawa S."/>
            <person name="Ichikawa Y."/>
            <person name="Idonuma A."/>
            <person name="Iijima M."/>
            <person name="Ikeda M."/>
            <person name="Ikeno M."/>
            <person name="Ito K."/>
            <person name="Ito S."/>
            <person name="Ito T."/>
            <person name="Ito Y."/>
            <person name="Ito Y."/>
            <person name="Iwabuchi A."/>
            <person name="Kamiya K."/>
            <person name="Karasawa W."/>
            <person name="Kurita K."/>
            <person name="Katagiri S."/>
            <person name="Kikuta A."/>
            <person name="Kobayashi H."/>
            <person name="Kobayashi N."/>
            <person name="Machita K."/>
            <person name="Maehara T."/>
            <person name="Masukawa M."/>
            <person name="Mizubayashi T."/>
            <person name="Mukai Y."/>
            <person name="Nagasaki H."/>
            <person name="Nagata Y."/>
            <person name="Naito S."/>
            <person name="Nakashima M."/>
            <person name="Nakama Y."/>
            <person name="Nakamichi Y."/>
            <person name="Nakamura M."/>
            <person name="Meguro A."/>
            <person name="Negishi M."/>
            <person name="Ohta I."/>
            <person name="Ohta T."/>
            <person name="Okamoto M."/>
            <person name="Ono N."/>
            <person name="Saji S."/>
            <person name="Sakaguchi M."/>
            <person name="Sakai K."/>
            <person name="Shibata M."/>
            <person name="Shimokawa T."/>
            <person name="Song J."/>
            <person name="Takazaki Y."/>
            <person name="Terasawa K."/>
            <person name="Tsugane M."/>
            <person name="Tsuji K."/>
            <person name="Ueda S."/>
            <person name="Waki K."/>
            <person name="Yamagata H."/>
            <person name="Yamamoto M."/>
            <person name="Yamamoto S."/>
            <person name="Yamane H."/>
            <person name="Yoshiki S."/>
            <person name="Yoshihara R."/>
            <person name="Yukawa K."/>
            <person name="Zhong H."/>
            <person name="Yano M."/>
            <person name="Yuan Q."/>
            <person name="Ouyang S."/>
            <person name="Liu J."/>
            <person name="Jones K.M."/>
            <person name="Gansberger K."/>
            <person name="Moffat K."/>
            <person name="Hill J."/>
            <person name="Bera J."/>
            <person name="Fadrosh D."/>
            <person name="Jin S."/>
            <person name="Johri S."/>
            <person name="Kim M."/>
            <person name="Overton L."/>
            <person name="Reardon M."/>
            <person name="Tsitrin T."/>
            <person name="Vuong H."/>
            <person name="Weaver B."/>
            <person name="Ciecko A."/>
            <person name="Tallon L."/>
            <person name="Jackson J."/>
            <person name="Pai G."/>
            <person name="Aken S.V."/>
            <person name="Utterback T."/>
            <person name="Reidmuller S."/>
            <person name="Feldblyum T."/>
            <person name="Hsiao J."/>
            <person name="Zismann V."/>
            <person name="Iobst S."/>
            <person name="de Vazeille A.R."/>
            <person name="Buell C.R."/>
            <person name="Ying K."/>
            <person name="Li Y."/>
            <person name="Lu T."/>
            <person name="Huang Y."/>
            <person name="Zhao Q."/>
            <person name="Feng Q."/>
            <person name="Zhang L."/>
            <person name="Zhu J."/>
            <person name="Weng Q."/>
            <person name="Mu J."/>
            <person name="Lu Y."/>
            <person name="Fan D."/>
            <person name="Liu Y."/>
            <person name="Guan J."/>
            <person name="Zhang Y."/>
            <person name="Yu S."/>
            <person name="Liu X."/>
            <person name="Zhang Y."/>
            <person name="Hong G."/>
            <person name="Han B."/>
            <person name="Choisne N."/>
            <person name="Demange N."/>
            <person name="Orjeda G."/>
            <person name="Samain S."/>
            <person name="Cattolico L."/>
            <person name="Pelletier E."/>
            <person name="Couloux A."/>
            <person name="Segurens B."/>
            <person name="Wincker P."/>
            <person name="D'Hont A."/>
            <person name="Scarpelli C."/>
            <person name="Weissenbach J."/>
            <person name="Salanoubat M."/>
            <person name="Quetier F."/>
            <person name="Yu Y."/>
            <person name="Kim H.R."/>
            <person name="Rambo T."/>
            <person name="Currie J."/>
            <person name="Collura K."/>
            <person name="Luo M."/>
            <person name="Yang T."/>
            <person name="Ammiraju J.S.S."/>
            <person name="Engler F."/>
            <person name="Soderlund C."/>
            <person name="Wing R.A."/>
            <person name="Palmer L.E."/>
            <person name="de la Bastide M."/>
            <person name="Spiegel L."/>
            <person name="Nascimento L."/>
            <person name="Zutavern T."/>
            <person name="O'Shaughnessy A."/>
            <person name="Dike S."/>
            <person name="Dedhia N."/>
            <person name="Preston R."/>
            <person name="Balija V."/>
            <person name="McCombie W.R."/>
            <person name="Chow T."/>
            <person name="Chen H."/>
            <person name="Chung M."/>
            <person name="Chen C."/>
            <person name="Shaw J."/>
            <person name="Wu H."/>
            <person name="Hsiao K."/>
            <person name="Chao Y."/>
            <person name="Chu M."/>
            <person name="Cheng C."/>
            <person name="Hour A."/>
            <person name="Lee P."/>
            <person name="Lin S."/>
            <person name="Lin Y."/>
            <person name="Liou J."/>
            <person name="Liu S."/>
            <person name="Hsing Y."/>
            <person name="Raghuvanshi S."/>
            <person name="Mohanty A."/>
            <person name="Bharti A.K."/>
            <person name="Gaur A."/>
            <person name="Gupta V."/>
            <person name="Kumar D."/>
            <person name="Ravi V."/>
            <person name="Vij S."/>
            <person name="Kapur A."/>
            <person name="Khurana P."/>
            <person name="Khurana P."/>
            <person name="Khurana J.P."/>
            <person name="Tyagi A.K."/>
            <person name="Gaikwad K."/>
            <person name="Singh A."/>
            <person name="Dalal V."/>
            <person name="Srivastava S."/>
            <person name="Dixit A."/>
            <person name="Pal A.K."/>
            <person name="Ghazi I.A."/>
            <person name="Yadav M."/>
            <person name="Pandit A."/>
            <person name="Bhargava A."/>
            <person name="Sureshbabu K."/>
            <person name="Batra K."/>
            <person name="Sharma T.R."/>
            <person name="Mohapatra T."/>
            <person name="Singh N.K."/>
            <person name="Messing J."/>
            <person name="Nelson A.B."/>
            <person name="Fuks G."/>
            <person name="Kavchok S."/>
            <person name="Keizer G."/>
            <person name="Linton E."/>
            <person name="Llaca V."/>
            <person name="Song R."/>
            <person name="Tanyolac B."/>
            <person name="Young S."/>
            <person name="Ho-Il K."/>
            <person name="Hahn J.H."/>
            <person name="Sangsakoo G."/>
            <person name="Vanavichit A."/>
            <person name="de Mattos Luiz.A.T."/>
            <person name="Zimmer P.D."/>
            <person name="Malone G."/>
            <person name="Dellagostin O."/>
            <person name="de Oliveira A.C."/>
            <person name="Bevan M."/>
            <person name="Bancroft I."/>
            <person name="Minx P."/>
            <person name="Cordum H."/>
            <person name="Wilson R."/>
            <person name="Cheng Z."/>
            <person name="Jin W."/>
            <person name="Jiang J."/>
            <person name="Leong S.A."/>
            <person name="Iwama H."/>
            <person name="Gojobori T."/>
            <person name="Itoh T."/>
            <person name="Niimura Y."/>
            <person name="Fujii Y."/>
            <person name="Habara T."/>
            <person name="Sakai H."/>
            <person name="Sato Y."/>
            <person name="Wilson G."/>
            <person name="Kumar K."/>
            <person name="McCouch S."/>
            <person name="Juretic N."/>
            <person name="Hoen D."/>
            <person name="Wright S."/>
            <person name="Bruskiewich R."/>
            <person name="Bureau T."/>
            <person name="Miyao A."/>
            <person name="Hirochika H."/>
            <person name="Nishikawa T."/>
            <person name="Kadowaki K."/>
            <person name="Sugiura M."/>
            <person name="Burr B."/>
            <person name="Sasaki T."/>
        </authorList>
    </citation>
    <scope>NUCLEOTIDE SEQUENCE [LARGE SCALE GENOMIC DNA]</scope>
    <source>
        <strain evidence="2">cv. Nipponbare</strain>
    </source>
</reference>
<dbReference type="PaxDb" id="39947-A0A0P0XBQ8"/>
<sequence>MRRHSRMGCIAPSPYLARCCPPQRLALLLFPLPSPLLSGKPWGCPCPAIVSLSRLHPPSCPPPQESYSCRTA</sequence>
<proteinExistence type="predicted"/>
<organism evidence="1 2">
    <name type="scientific">Oryza sativa subsp. japonica</name>
    <name type="common">Rice</name>
    <dbReference type="NCBI Taxonomy" id="39947"/>
    <lineage>
        <taxon>Eukaryota</taxon>
        <taxon>Viridiplantae</taxon>
        <taxon>Streptophyta</taxon>
        <taxon>Embryophyta</taxon>
        <taxon>Tracheophyta</taxon>
        <taxon>Spermatophyta</taxon>
        <taxon>Magnoliopsida</taxon>
        <taxon>Liliopsida</taxon>
        <taxon>Poales</taxon>
        <taxon>Poaceae</taxon>
        <taxon>BOP clade</taxon>
        <taxon>Oryzoideae</taxon>
        <taxon>Oryzeae</taxon>
        <taxon>Oryzinae</taxon>
        <taxon>Oryza</taxon>
        <taxon>Oryza sativa</taxon>
    </lineage>
</organism>
<name>A0A0P0XBQ8_ORYSJ</name>
<reference evidence="1 2" key="3">
    <citation type="journal article" date="2013" name="Rice">
        <title>Improvement of the Oryza sativa Nipponbare reference genome using next generation sequence and optical map data.</title>
        <authorList>
            <person name="Kawahara Y."/>
            <person name="de la Bastide M."/>
            <person name="Hamilton J.P."/>
            <person name="Kanamori H."/>
            <person name="McCombie W.R."/>
            <person name="Ouyang S."/>
            <person name="Schwartz D.C."/>
            <person name="Tanaka T."/>
            <person name="Wu J."/>
            <person name="Zhou S."/>
            <person name="Childs K.L."/>
            <person name="Davidson R.M."/>
            <person name="Lin H."/>
            <person name="Quesada-Ocampo L."/>
            <person name="Vaillancourt B."/>
            <person name="Sakai H."/>
            <person name="Lee S.S."/>
            <person name="Kim J."/>
            <person name="Numa H."/>
            <person name="Itoh T."/>
            <person name="Buell C.R."/>
            <person name="Matsumoto T."/>
        </authorList>
    </citation>
    <scope>NUCLEOTIDE SEQUENCE [LARGE SCALE GENOMIC DNA]</scope>
    <source>
        <strain evidence="2">cv. Nipponbare</strain>
    </source>
</reference>